<dbReference type="PANTHER" id="PTHR21621">
    <property type="entry name" value="RIBOSOMAL PROTEIN S6 MODIFICATION PROTEIN"/>
    <property type="match status" value="1"/>
</dbReference>
<proteinExistence type="inferred from homology"/>
<evidence type="ECO:0000259" key="7">
    <source>
        <dbReference type="PROSITE" id="PS51160"/>
    </source>
</evidence>
<dbReference type="PROSITE" id="PS51160">
    <property type="entry name" value="ACYLPHOSPHATASE_3"/>
    <property type="match status" value="1"/>
</dbReference>
<sequence>MKIKNWLSHLETSIPEEAKGYTVSMYSIALEGWRRGLTLKFINENRRKSELRYSLASQEREHRFVVSRGDFTSLSTLKICRDKHTTKEYLLKAGVPTPEGRVFKKEVPDEEILSYARSLDFPLVIKPSDGTGGAGVIANIKNETEFKNALSYVKYDLGFSEVIVEKFFKGIDHRVYVVGDKVMGAIIRIPANVVGDGKSTIQQLIKINNSERDKNPALFRRLIKIDKELLDMLAEKDYKLDSIPKEGERVFLKSKANISSGGDSVDVTDELTDEIKNITIQAVAAIPGLKHSGVDIIVDKENNTATIIEINTQASINSHLFPMEGVSRDIPKEIIDLYFPETKANYNKDGQLYYFDFQHMFEAFQNGYAEEYTIPPMPTGNITTTRFIVEGKIQNVAYEVWVRNQAKKLKLHGYVKNLLNGTTSIVVSGNTENIDEFRKKINSAASKRAVVSNVKELSRTSPVKIGFEILAQGTKNNEKSSKTSLQTGQTLQEGYFPVKIDDVRIRRKRVSK</sequence>
<dbReference type="GO" id="GO:0009432">
    <property type="term" value="P:SOS response"/>
    <property type="evidence" value="ECO:0007669"/>
    <property type="project" value="TreeGrafter"/>
</dbReference>
<dbReference type="GO" id="GO:0018169">
    <property type="term" value="F:ribosomal S6-glutamic acid ligase activity"/>
    <property type="evidence" value="ECO:0007669"/>
    <property type="project" value="TreeGrafter"/>
</dbReference>
<evidence type="ECO:0000256" key="3">
    <source>
        <dbReference type="PROSITE-ProRule" id="PRU00409"/>
    </source>
</evidence>
<dbReference type="OrthoDB" id="9803907at2"/>
<dbReference type="Pfam" id="PF02655">
    <property type="entry name" value="ATP-grasp_3"/>
    <property type="match status" value="1"/>
</dbReference>
<gene>
    <name evidence="8" type="ORF">J2Z64_000373</name>
</gene>
<dbReference type="EMBL" id="JAGGMB010000001">
    <property type="protein sequence ID" value="MBP2076162.1"/>
    <property type="molecule type" value="Genomic_DNA"/>
</dbReference>
<dbReference type="SUPFAM" id="SSF56059">
    <property type="entry name" value="Glutathione synthetase ATP-binding domain-like"/>
    <property type="match status" value="1"/>
</dbReference>
<keyword evidence="3" id="KW-0067">ATP-binding</keyword>
<dbReference type="GO" id="GO:0005524">
    <property type="term" value="F:ATP binding"/>
    <property type="evidence" value="ECO:0007669"/>
    <property type="project" value="UniProtKB-UniRule"/>
</dbReference>
<accession>A0A9X0YQT5</accession>
<dbReference type="SUPFAM" id="SSF54975">
    <property type="entry name" value="Acylphosphatase/BLUF domain-like"/>
    <property type="match status" value="1"/>
</dbReference>
<evidence type="ECO:0000256" key="2">
    <source>
        <dbReference type="ARBA" id="ARBA00032904"/>
    </source>
</evidence>
<dbReference type="InterPro" id="IPR011761">
    <property type="entry name" value="ATP-grasp"/>
</dbReference>
<keyword evidence="9" id="KW-1185">Reference proteome</keyword>
<evidence type="ECO:0000259" key="6">
    <source>
        <dbReference type="PROSITE" id="PS50975"/>
    </source>
</evidence>
<evidence type="ECO:0000256" key="5">
    <source>
        <dbReference type="RuleBase" id="RU004168"/>
    </source>
</evidence>
<evidence type="ECO:0000256" key="4">
    <source>
        <dbReference type="PROSITE-ProRule" id="PRU00520"/>
    </source>
</evidence>
<dbReference type="InterPro" id="IPR003806">
    <property type="entry name" value="ATP-grasp_PylC-type"/>
</dbReference>
<comment type="similarity">
    <text evidence="5">Belongs to the acylphosphatase family.</text>
</comment>
<dbReference type="GO" id="GO:0005737">
    <property type="term" value="C:cytoplasm"/>
    <property type="evidence" value="ECO:0007669"/>
    <property type="project" value="TreeGrafter"/>
</dbReference>
<dbReference type="RefSeq" id="WP_149475095.1">
    <property type="nucleotide sequence ID" value="NZ_JAGGMB010000001.1"/>
</dbReference>
<dbReference type="Gene3D" id="3.30.70.100">
    <property type="match status" value="1"/>
</dbReference>
<dbReference type="Pfam" id="PF00708">
    <property type="entry name" value="Acylphosphatase"/>
    <property type="match status" value="1"/>
</dbReference>
<dbReference type="InterPro" id="IPR001792">
    <property type="entry name" value="Acylphosphatase-like_dom"/>
</dbReference>
<dbReference type="AlphaFoldDB" id="A0A9X0YQT5"/>
<organism evidence="8 9">
    <name type="scientific">Oceanobacillus polygoni</name>
    <dbReference type="NCBI Taxonomy" id="1235259"/>
    <lineage>
        <taxon>Bacteria</taxon>
        <taxon>Bacillati</taxon>
        <taxon>Bacillota</taxon>
        <taxon>Bacilli</taxon>
        <taxon>Bacillales</taxon>
        <taxon>Bacillaceae</taxon>
        <taxon>Oceanobacillus</taxon>
    </lineage>
</organism>
<evidence type="ECO:0000256" key="1">
    <source>
        <dbReference type="ARBA" id="ARBA00015991"/>
    </source>
</evidence>
<evidence type="ECO:0000313" key="8">
    <source>
        <dbReference type="EMBL" id="MBP2076162.1"/>
    </source>
</evidence>
<keyword evidence="3" id="KW-0547">Nucleotide-binding</keyword>
<dbReference type="GO" id="GO:0046872">
    <property type="term" value="F:metal ion binding"/>
    <property type="evidence" value="ECO:0007669"/>
    <property type="project" value="InterPro"/>
</dbReference>
<dbReference type="Proteomes" id="UP001138793">
    <property type="component" value="Unassembled WGS sequence"/>
</dbReference>
<feature type="domain" description="Acylphosphatase-like" evidence="7">
    <location>
        <begin position="384"/>
        <end position="471"/>
    </location>
</feature>
<protein>
    <recommendedName>
        <fullName evidence="1">Acylphosphatase</fullName>
    </recommendedName>
    <alternativeName>
        <fullName evidence="2">Acylphosphate phosphohydrolase</fullName>
    </alternativeName>
</protein>
<dbReference type="SMART" id="SM01209">
    <property type="entry name" value="GARS_A"/>
    <property type="match status" value="1"/>
</dbReference>
<comment type="caution">
    <text evidence="4">Lacks conserved residue(s) required for the propagation of feature annotation.</text>
</comment>
<keyword evidence="8" id="KW-0436">Ligase</keyword>
<dbReference type="InterPro" id="IPR036046">
    <property type="entry name" value="Acylphosphatase-like_dom_sf"/>
</dbReference>
<comment type="caution">
    <text evidence="8">The sequence shown here is derived from an EMBL/GenBank/DDBJ whole genome shotgun (WGS) entry which is preliminary data.</text>
</comment>
<dbReference type="PROSITE" id="PS00866">
    <property type="entry name" value="CPSASE_1"/>
    <property type="match status" value="1"/>
</dbReference>
<dbReference type="PANTHER" id="PTHR21621:SF0">
    <property type="entry name" value="BETA-CITRYLGLUTAMATE SYNTHASE B-RELATED"/>
    <property type="match status" value="1"/>
</dbReference>
<dbReference type="PROSITE" id="PS50975">
    <property type="entry name" value="ATP_GRASP"/>
    <property type="match status" value="1"/>
</dbReference>
<feature type="domain" description="ATP-grasp" evidence="6">
    <location>
        <begin position="87"/>
        <end position="339"/>
    </location>
</feature>
<dbReference type="InterPro" id="IPR005479">
    <property type="entry name" value="CPAse_ATP-bd"/>
</dbReference>
<evidence type="ECO:0000313" key="9">
    <source>
        <dbReference type="Proteomes" id="UP001138793"/>
    </source>
</evidence>
<dbReference type="Gene3D" id="3.30.470.20">
    <property type="entry name" value="ATP-grasp fold, B domain"/>
    <property type="match status" value="2"/>
</dbReference>
<name>A0A9X0YQT5_9BACI</name>
<reference evidence="8" key="1">
    <citation type="submission" date="2021-03" db="EMBL/GenBank/DDBJ databases">
        <title>Genomic Encyclopedia of Type Strains, Phase IV (KMG-IV): sequencing the most valuable type-strain genomes for metagenomic binning, comparative biology and taxonomic classification.</title>
        <authorList>
            <person name="Goeker M."/>
        </authorList>
    </citation>
    <scope>NUCLEOTIDE SEQUENCE</scope>
    <source>
        <strain evidence="8">DSM 107338</strain>
    </source>
</reference>